<dbReference type="InterPro" id="IPR050707">
    <property type="entry name" value="HTH_MetabolicPath_Reg"/>
</dbReference>
<accession>A0A918XRW2</accession>
<protein>
    <submittedName>
        <fullName evidence="6">IclR family transcriptional regulator</fullName>
    </submittedName>
</protein>
<feature type="domain" description="HTH iclR-type" evidence="4">
    <location>
        <begin position="7"/>
        <end position="69"/>
    </location>
</feature>
<keyword evidence="7" id="KW-1185">Reference proteome</keyword>
<keyword evidence="3" id="KW-0804">Transcription</keyword>
<evidence type="ECO:0000256" key="2">
    <source>
        <dbReference type="ARBA" id="ARBA00023125"/>
    </source>
</evidence>
<reference evidence="6" key="2">
    <citation type="submission" date="2020-09" db="EMBL/GenBank/DDBJ databases">
        <authorList>
            <person name="Sun Q."/>
            <person name="Kim S."/>
        </authorList>
    </citation>
    <scope>NUCLEOTIDE SEQUENCE</scope>
    <source>
        <strain evidence="6">KCTC 42651</strain>
    </source>
</reference>
<dbReference type="Pfam" id="PF01614">
    <property type="entry name" value="IclR_C"/>
    <property type="match status" value="1"/>
</dbReference>
<dbReference type="InterPro" id="IPR014757">
    <property type="entry name" value="Tscrpt_reg_IclR_C"/>
</dbReference>
<dbReference type="Proteomes" id="UP000630353">
    <property type="component" value="Unassembled WGS sequence"/>
</dbReference>
<dbReference type="EMBL" id="BMZS01000003">
    <property type="protein sequence ID" value="GHD46868.1"/>
    <property type="molecule type" value="Genomic_DNA"/>
</dbReference>
<evidence type="ECO:0000313" key="6">
    <source>
        <dbReference type="EMBL" id="GHD46868.1"/>
    </source>
</evidence>
<evidence type="ECO:0000259" key="4">
    <source>
        <dbReference type="PROSITE" id="PS51077"/>
    </source>
</evidence>
<dbReference type="GO" id="GO:0003700">
    <property type="term" value="F:DNA-binding transcription factor activity"/>
    <property type="evidence" value="ECO:0007669"/>
    <property type="project" value="TreeGrafter"/>
</dbReference>
<name>A0A918XRW2_9PROT</name>
<dbReference type="PANTHER" id="PTHR30136:SF23">
    <property type="entry name" value="DNA-BINDING TRANSCRIPTIONAL ACTIVATOR MHPR"/>
    <property type="match status" value="1"/>
</dbReference>
<dbReference type="SMART" id="SM00346">
    <property type="entry name" value="HTH_ICLR"/>
    <property type="match status" value="1"/>
</dbReference>
<dbReference type="Pfam" id="PF09339">
    <property type="entry name" value="HTH_IclR"/>
    <property type="match status" value="1"/>
</dbReference>
<dbReference type="PROSITE" id="PS51078">
    <property type="entry name" value="ICLR_ED"/>
    <property type="match status" value="1"/>
</dbReference>
<proteinExistence type="predicted"/>
<dbReference type="Gene3D" id="1.10.10.10">
    <property type="entry name" value="Winged helix-like DNA-binding domain superfamily/Winged helix DNA-binding domain"/>
    <property type="match status" value="1"/>
</dbReference>
<dbReference type="InterPro" id="IPR029016">
    <property type="entry name" value="GAF-like_dom_sf"/>
</dbReference>
<organism evidence="6 7">
    <name type="scientific">Thalassobaculum fulvum</name>
    <dbReference type="NCBI Taxonomy" id="1633335"/>
    <lineage>
        <taxon>Bacteria</taxon>
        <taxon>Pseudomonadati</taxon>
        <taxon>Pseudomonadota</taxon>
        <taxon>Alphaproteobacteria</taxon>
        <taxon>Rhodospirillales</taxon>
        <taxon>Thalassobaculaceae</taxon>
        <taxon>Thalassobaculum</taxon>
    </lineage>
</organism>
<evidence type="ECO:0000313" key="7">
    <source>
        <dbReference type="Proteomes" id="UP000630353"/>
    </source>
</evidence>
<dbReference type="InterPro" id="IPR036390">
    <property type="entry name" value="WH_DNA-bd_sf"/>
</dbReference>
<comment type="caution">
    <text evidence="6">The sequence shown here is derived from an EMBL/GenBank/DDBJ whole genome shotgun (WGS) entry which is preliminary data.</text>
</comment>
<dbReference type="PROSITE" id="PS51077">
    <property type="entry name" value="HTH_ICLR"/>
    <property type="match status" value="1"/>
</dbReference>
<feature type="domain" description="IclR-ED" evidence="5">
    <location>
        <begin position="70"/>
        <end position="259"/>
    </location>
</feature>
<dbReference type="SUPFAM" id="SSF55781">
    <property type="entry name" value="GAF domain-like"/>
    <property type="match status" value="1"/>
</dbReference>
<dbReference type="InterPro" id="IPR036388">
    <property type="entry name" value="WH-like_DNA-bd_sf"/>
</dbReference>
<reference evidence="6" key="1">
    <citation type="journal article" date="2014" name="Int. J. Syst. Evol. Microbiol.">
        <title>Complete genome sequence of Corynebacterium casei LMG S-19264T (=DSM 44701T), isolated from a smear-ripened cheese.</title>
        <authorList>
            <consortium name="US DOE Joint Genome Institute (JGI-PGF)"/>
            <person name="Walter F."/>
            <person name="Albersmeier A."/>
            <person name="Kalinowski J."/>
            <person name="Ruckert C."/>
        </authorList>
    </citation>
    <scope>NUCLEOTIDE SEQUENCE</scope>
    <source>
        <strain evidence="6">KCTC 42651</strain>
    </source>
</reference>
<dbReference type="SUPFAM" id="SSF46785">
    <property type="entry name" value="Winged helix' DNA-binding domain"/>
    <property type="match status" value="1"/>
</dbReference>
<dbReference type="PANTHER" id="PTHR30136">
    <property type="entry name" value="HELIX-TURN-HELIX TRANSCRIPTIONAL REGULATOR, ICLR FAMILY"/>
    <property type="match status" value="1"/>
</dbReference>
<dbReference type="RefSeq" id="WP_189988461.1">
    <property type="nucleotide sequence ID" value="NZ_BMZS01000003.1"/>
</dbReference>
<evidence type="ECO:0000256" key="3">
    <source>
        <dbReference type="ARBA" id="ARBA00023163"/>
    </source>
</evidence>
<sequence length="263" mass="28795">MPSYRPVTATLRGLEVLSATSRLGSRATLAEIHRLTELDKSTILRMLETLEHAGFVVRDDDRRSWQVTGKTLQLSAGYDRHRAVGTIVAPALAAFRTKVGWPSDVALFDHDSMLVVETSREPGPMFLNRQPGYRAPVLATSIGLSYLAHCPAGEREAFLARVADDPAPWNALARDPNRAEELFAEIRARGYAEMTASYSTREYDGLISSIGVPIMRDGRVYGAMNTLYLLNALTPARAVAVLLGPLHATADRLAADLARYSAE</sequence>
<evidence type="ECO:0000256" key="1">
    <source>
        <dbReference type="ARBA" id="ARBA00023015"/>
    </source>
</evidence>
<keyword evidence="1" id="KW-0805">Transcription regulation</keyword>
<dbReference type="GO" id="GO:0045892">
    <property type="term" value="P:negative regulation of DNA-templated transcription"/>
    <property type="evidence" value="ECO:0007669"/>
    <property type="project" value="TreeGrafter"/>
</dbReference>
<dbReference type="GO" id="GO:0003677">
    <property type="term" value="F:DNA binding"/>
    <property type="evidence" value="ECO:0007669"/>
    <property type="project" value="UniProtKB-KW"/>
</dbReference>
<gene>
    <name evidence="6" type="ORF">GCM10017083_16500</name>
</gene>
<dbReference type="Gene3D" id="3.30.450.40">
    <property type="match status" value="1"/>
</dbReference>
<evidence type="ECO:0000259" key="5">
    <source>
        <dbReference type="PROSITE" id="PS51078"/>
    </source>
</evidence>
<dbReference type="InterPro" id="IPR005471">
    <property type="entry name" value="Tscrpt_reg_IclR_N"/>
</dbReference>
<keyword evidence="2" id="KW-0238">DNA-binding</keyword>
<dbReference type="AlphaFoldDB" id="A0A918XRW2"/>